<dbReference type="Proteomes" id="UP000015453">
    <property type="component" value="Unassembled WGS sequence"/>
</dbReference>
<protein>
    <submittedName>
        <fullName evidence="2">Uncharacterized protein</fullName>
    </submittedName>
</protein>
<accession>S8D4N1</accession>
<sequence length="56" mass="6537">HGVCRDPRSRGWGSGRDSRVFQRRRAHEHRRQGRFLEQNGGQNAGESVHARWFPVV</sequence>
<name>S8D4N1_9LAMI</name>
<dbReference type="EMBL" id="AUSU01000105">
    <property type="protein sequence ID" value="EPS74330.1"/>
    <property type="molecule type" value="Genomic_DNA"/>
</dbReference>
<feature type="compositionally biased region" description="Basic residues" evidence="1">
    <location>
        <begin position="21"/>
        <end position="33"/>
    </location>
</feature>
<dbReference type="AlphaFoldDB" id="S8D4N1"/>
<evidence type="ECO:0000313" key="2">
    <source>
        <dbReference type="EMBL" id="EPS74330.1"/>
    </source>
</evidence>
<feature type="region of interest" description="Disordered" evidence="1">
    <location>
        <begin position="1"/>
        <end position="56"/>
    </location>
</feature>
<evidence type="ECO:0000256" key="1">
    <source>
        <dbReference type="SAM" id="MobiDB-lite"/>
    </source>
</evidence>
<reference evidence="2 3" key="1">
    <citation type="journal article" date="2013" name="BMC Genomics">
        <title>The miniature genome of a carnivorous plant Genlisea aurea contains a low number of genes and short non-coding sequences.</title>
        <authorList>
            <person name="Leushkin E.V."/>
            <person name="Sutormin R.A."/>
            <person name="Nabieva E.R."/>
            <person name="Penin A.A."/>
            <person name="Kondrashov A.S."/>
            <person name="Logacheva M.D."/>
        </authorList>
    </citation>
    <scope>NUCLEOTIDE SEQUENCE [LARGE SCALE GENOMIC DNA]</scope>
</reference>
<gene>
    <name evidence="2" type="ORF">M569_00425</name>
</gene>
<proteinExistence type="predicted"/>
<keyword evidence="3" id="KW-1185">Reference proteome</keyword>
<feature type="non-terminal residue" evidence="2">
    <location>
        <position position="1"/>
    </location>
</feature>
<organism evidence="2 3">
    <name type="scientific">Genlisea aurea</name>
    <dbReference type="NCBI Taxonomy" id="192259"/>
    <lineage>
        <taxon>Eukaryota</taxon>
        <taxon>Viridiplantae</taxon>
        <taxon>Streptophyta</taxon>
        <taxon>Embryophyta</taxon>
        <taxon>Tracheophyta</taxon>
        <taxon>Spermatophyta</taxon>
        <taxon>Magnoliopsida</taxon>
        <taxon>eudicotyledons</taxon>
        <taxon>Gunneridae</taxon>
        <taxon>Pentapetalae</taxon>
        <taxon>asterids</taxon>
        <taxon>lamiids</taxon>
        <taxon>Lamiales</taxon>
        <taxon>Lentibulariaceae</taxon>
        <taxon>Genlisea</taxon>
    </lineage>
</organism>
<evidence type="ECO:0000313" key="3">
    <source>
        <dbReference type="Proteomes" id="UP000015453"/>
    </source>
</evidence>
<feature type="non-terminal residue" evidence="2">
    <location>
        <position position="56"/>
    </location>
</feature>
<comment type="caution">
    <text evidence="2">The sequence shown here is derived from an EMBL/GenBank/DDBJ whole genome shotgun (WGS) entry which is preliminary data.</text>
</comment>